<feature type="chain" id="PRO_5045318557" description="Secreted protein" evidence="1">
    <location>
        <begin position="19"/>
        <end position="80"/>
    </location>
</feature>
<evidence type="ECO:0000256" key="1">
    <source>
        <dbReference type="SAM" id="SignalP"/>
    </source>
</evidence>
<sequence length="80" mass="8645">MIVLLFANFFVLLPSSPSTQWTTTASHSLIDTLWTIIIRRDLKNGFSGAATAVAQLCVLLDIDSEPQSFSSDALQSTGIT</sequence>
<comment type="caution">
    <text evidence="2">The sequence shown here is derived from an EMBL/GenBank/DDBJ whole genome shotgun (WGS) entry which is preliminary data.</text>
</comment>
<keyword evidence="1" id="KW-0732">Signal</keyword>
<proteinExistence type="predicted"/>
<evidence type="ECO:0008006" key="4">
    <source>
        <dbReference type="Google" id="ProtNLM"/>
    </source>
</evidence>
<organism evidence="2 3">
    <name type="scientific">Huso huso</name>
    <name type="common">Beluga</name>
    <name type="synonym">Acipenser huso</name>
    <dbReference type="NCBI Taxonomy" id="61971"/>
    <lineage>
        <taxon>Eukaryota</taxon>
        <taxon>Metazoa</taxon>
        <taxon>Chordata</taxon>
        <taxon>Craniata</taxon>
        <taxon>Vertebrata</taxon>
        <taxon>Euteleostomi</taxon>
        <taxon>Actinopterygii</taxon>
        <taxon>Chondrostei</taxon>
        <taxon>Acipenseriformes</taxon>
        <taxon>Acipenseridae</taxon>
        <taxon>Huso</taxon>
    </lineage>
</organism>
<dbReference type="Proteomes" id="UP001369086">
    <property type="component" value="Unassembled WGS sequence"/>
</dbReference>
<protein>
    <recommendedName>
        <fullName evidence="4">Secreted protein</fullName>
    </recommendedName>
</protein>
<feature type="signal peptide" evidence="1">
    <location>
        <begin position="1"/>
        <end position="18"/>
    </location>
</feature>
<evidence type="ECO:0000313" key="3">
    <source>
        <dbReference type="Proteomes" id="UP001369086"/>
    </source>
</evidence>
<reference evidence="2 3" key="1">
    <citation type="submission" date="2021-05" db="EMBL/GenBank/DDBJ databases">
        <authorList>
            <person name="Zahm M."/>
            <person name="Klopp C."/>
            <person name="Cabau C."/>
            <person name="Kuhl H."/>
            <person name="Suciu R."/>
            <person name="Ciorpac M."/>
            <person name="Holostenco D."/>
            <person name="Gessner J."/>
            <person name="Wuertz S."/>
            <person name="Hohne C."/>
            <person name="Stock M."/>
            <person name="Gislard M."/>
            <person name="Lluch J."/>
            <person name="Milhes M."/>
            <person name="Lampietro C."/>
            <person name="Lopez Roques C."/>
            <person name="Donnadieu C."/>
            <person name="Du K."/>
            <person name="Schartl M."/>
            <person name="Guiguen Y."/>
        </authorList>
    </citation>
    <scope>NUCLEOTIDE SEQUENCE [LARGE SCALE GENOMIC DNA]</scope>
    <source>
        <strain evidence="2">Hh-F2</strain>
        <tissue evidence="2">Blood</tissue>
    </source>
</reference>
<gene>
    <name evidence="2" type="ORF">HHUSO_G3730</name>
</gene>
<evidence type="ECO:0000313" key="2">
    <source>
        <dbReference type="EMBL" id="KAK6491614.1"/>
    </source>
</evidence>
<dbReference type="EMBL" id="JAHFZB010000003">
    <property type="protein sequence ID" value="KAK6491614.1"/>
    <property type="molecule type" value="Genomic_DNA"/>
</dbReference>
<keyword evidence="3" id="KW-1185">Reference proteome</keyword>
<name>A0ABR1A3H8_HUSHU</name>
<accession>A0ABR1A3H8</accession>